<sequence>MSITTGPAELPLQPLTQNDSGEPIAALSRSYETVGSRVAAQTLLLDFEKARCDASKTAINQIMIINVFVGAIQAQVLATTSVTNSTKLHIVSNTFGFTGLILIFLTTCAGILVAILQGDMIAYIGKIQQHV</sequence>
<keyword evidence="2" id="KW-1185">Reference proteome</keyword>
<accession>A0ACB8SV45</accession>
<gene>
    <name evidence="1" type="ORF">BV25DRAFT_1918307</name>
</gene>
<dbReference type="Proteomes" id="UP000814140">
    <property type="component" value="Unassembled WGS sequence"/>
</dbReference>
<reference evidence="1" key="1">
    <citation type="submission" date="2021-03" db="EMBL/GenBank/DDBJ databases">
        <authorList>
            <consortium name="DOE Joint Genome Institute"/>
            <person name="Ahrendt S."/>
            <person name="Looney B.P."/>
            <person name="Miyauchi S."/>
            <person name="Morin E."/>
            <person name="Drula E."/>
            <person name="Courty P.E."/>
            <person name="Chicoki N."/>
            <person name="Fauchery L."/>
            <person name="Kohler A."/>
            <person name="Kuo A."/>
            <person name="Labutti K."/>
            <person name="Pangilinan J."/>
            <person name="Lipzen A."/>
            <person name="Riley R."/>
            <person name="Andreopoulos W."/>
            <person name="He G."/>
            <person name="Johnson J."/>
            <person name="Barry K.W."/>
            <person name="Grigoriev I.V."/>
            <person name="Nagy L."/>
            <person name="Hibbett D."/>
            <person name="Henrissat B."/>
            <person name="Matheny P.B."/>
            <person name="Labbe J."/>
            <person name="Martin F."/>
        </authorList>
    </citation>
    <scope>NUCLEOTIDE SEQUENCE</scope>
    <source>
        <strain evidence="1">HHB10654</strain>
    </source>
</reference>
<proteinExistence type="predicted"/>
<reference evidence="1" key="2">
    <citation type="journal article" date="2022" name="New Phytol.">
        <title>Evolutionary transition to the ectomycorrhizal habit in the genomes of a hyperdiverse lineage of mushroom-forming fungi.</title>
        <authorList>
            <person name="Looney B."/>
            <person name="Miyauchi S."/>
            <person name="Morin E."/>
            <person name="Drula E."/>
            <person name="Courty P.E."/>
            <person name="Kohler A."/>
            <person name="Kuo A."/>
            <person name="LaButti K."/>
            <person name="Pangilinan J."/>
            <person name="Lipzen A."/>
            <person name="Riley R."/>
            <person name="Andreopoulos W."/>
            <person name="He G."/>
            <person name="Johnson J."/>
            <person name="Nolan M."/>
            <person name="Tritt A."/>
            <person name="Barry K.W."/>
            <person name="Grigoriev I.V."/>
            <person name="Nagy L.G."/>
            <person name="Hibbett D."/>
            <person name="Henrissat B."/>
            <person name="Matheny P.B."/>
            <person name="Labbe J."/>
            <person name="Martin F.M."/>
        </authorList>
    </citation>
    <scope>NUCLEOTIDE SEQUENCE</scope>
    <source>
        <strain evidence="1">HHB10654</strain>
    </source>
</reference>
<name>A0ACB8SV45_9AGAM</name>
<organism evidence="1 2">
    <name type="scientific">Artomyces pyxidatus</name>
    <dbReference type="NCBI Taxonomy" id="48021"/>
    <lineage>
        <taxon>Eukaryota</taxon>
        <taxon>Fungi</taxon>
        <taxon>Dikarya</taxon>
        <taxon>Basidiomycota</taxon>
        <taxon>Agaricomycotina</taxon>
        <taxon>Agaricomycetes</taxon>
        <taxon>Russulales</taxon>
        <taxon>Auriscalpiaceae</taxon>
        <taxon>Artomyces</taxon>
    </lineage>
</organism>
<comment type="caution">
    <text evidence="1">The sequence shown here is derived from an EMBL/GenBank/DDBJ whole genome shotgun (WGS) entry which is preliminary data.</text>
</comment>
<evidence type="ECO:0000313" key="2">
    <source>
        <dbReference type="Proteomes" id="UP000814140"/>
    </source>
</evidence>
<dbReference type="EMBL" id="MU277224">
    <property type="protein sequence ID" value="KAI0059738.1"/>
    <property type="molecule type" value="Genomic_DNA"/>
</dbReference>
<protein>
    <submittedName>
        <fullName evidence="1">Uncharacterized protein</fullName>
    </submittedName>
</protein>
<evidence type="ECO:0000313" key="1">
    <source>
        <dbReference type="EMBL" id="KAI0059738.1"/>
    </source>
</evidence>